<protein>
    <submittedName>
        <fullName evidence="1">Uncharacterized protein</fullName>
    </submittedName>
</protein>
<name>A0A4C1SZW3_EUMVA</name>
<proteinExistence type="predicted"/>
<dbReference type="EMBL" id="BGZK01004233">
    <property type="protein sequence ID" value="GBP07739.1"/>
    <property type="molecule type" value="Genomic_DNA"/>
</dbReference>
<keyword evidence="2" id="KW-1185">Reference proteome</keyword>
<comment type="caution">
    <text evidence="1">The sequence shown here is derived from an EMBL/GenBank/DDBJ whole genome shotgun (WGS) entry which is preliminary data.</text>
</comment>
<dbReference type="Proteomes" id="UP000299102">
    <property type="component" value="Unassembled WGS sequence"/>
</dbReference>
<organism evidence="1 2">
    <name type="scientific">Eumeta variegata</name>
    <name type="common">Bagworm moth</name>
    <name type="synonym">Eumeta japonica</name>
    <dbReference type="NCBI Taxonomy" id="151549"/>
    <lineage>
        <taxon>Eukaryota</taxon>
        <taxon>Metazoa</taxon>
        <taxon>Ecdysozoa</taxon>
        <taxon>Arthropoda</taxon>
        <taxon>Hexapoda</taxon>
        <taxon>Insecta</taxon>
        <taxon>Pterygota</taxon>
        <taxon>Neoptera</taxon>
        <taxon>Endopterygota</taxon>
        <taxon>Lepidoptera</taxon>
        <taxon>Glossata</taxon>
        <taxon>Ditrysia</taxon>
        <taxon>Tineoidea</taxon>
        <taxon>Psychidae</taxon>
        <taxon>Oiketicinae</taxon>
        <taxon>Eumeta</taxon>
    </lineage>
</organism>
<evidence type="ECO:0000313" key="2">
    <source>
        <dbReference type="Proteomes" id="UP000299102"/>
    </source>
</evidence>
<gene>
    <name evidence="1" type="ORF">EVAR_99764_1</name>
</gene>
<dbReference type="AlphaFoldDB" id="A0A4C1SZW3"/>
<reference evidence="1 2" key="1">
    <citation type="journal article" date="2019" name="Commun. Biol.">
        <title>The bagworm genome reveals a unique fibroin gene that provides high tensile strength.</title>
        <authorList>
            <person name="Kono N."/>
            <person name="Nakamura H."/>
            <person name="Ohtoshi R."/>
            <person name="Tomita M."/>
            <person name="Numata K."/>
            <person name="Arakawa K."/>
        </authorList>
    </citation>
    <scope>NUCLEOTIDE SEQUENCE [LARGE SCALE GENOMIC DNA]</scope>
</reference>
<accession>A0A4C1SZW3</accession>
<sequence length="148" mass="16615">MATATLQIEKLAGRKLLNVEIRSQVMELDDLRECIDPGTEVDPKKDVKPSQRKFGLLKDLINTPLDNCPSIEQYVNKIMSKAHKLRNIGFEVGNERLGTHMLAAASGIKHQTSTLILEQNGLAERMNRTLVERANTCYLKQNCKNLLG</sequence>
<evidence type="ECO:0000313" key="1">
    <source>
        <dbReference type="EMBL" id="GBP07739.1"/>
    </source>
</evidence>
<dbReference type="OrthoDB" id="7920740at2759"/>